<dbReference type="PANTHER" id="PTHR13274:SF2">
    <property type="entry name" value="SMALL RIBOSOMAL SUBUNIT PROTEIN MS25"/>
    <property type="match status" value="1"/>
</dbReference>
<evidence type="ECO:0000313" key="8">
    <source>
        <dbReference type="Proteomes" id="UP000800097"/>
    </source>
</evidence>
<evidence type="ECO:0000259" key="6">
    <source>
        <dbReference type="SMART" id="SM00916"/>
    </source>
</evidence>
<dbReference type="AlphaFoldDB" id="A0A6A6J938"/>
<keyword evidence="4" id="KW-0687">Ribonucleoprotein</keyword>
<feature type="domain" description="Ribosomal protein/NADH dehydrogenase" evidence="6">
    <location>
        <begin position="6"/>
        <end position="111"/>
    </location>
</feature>
<dbReference type="GO" id="GO:1990904">
    <property type="term" value="C:ribonucleoprotein complex"/>
    <property type="evidence" value="ECO:0007669"/>
    <property type="project" value="UniProtKB-KW"/>
</dbReference>
<organism evidence="7 8">
    <name type="scientific">Westerdykella ornata</name>
    <dbReference type="NCBI Taxonomy" id="318751"/>
    <lineage>
        <taxon>Eukaryota</taxon>
        <taxon>Fungi</taxon>
        <taxon>Dikarya</taxon>
        <taxon>Ascomycota</taxon>
        <taxon>Pezizomycotina</taxon>
        <taxon>Dothideomycetes</taxon>
        <taxon>Pleosporomycetidae</taxon>
        <taxon>Pleosporales</taxon>
        <taxon>Sporormiaceae</taxon>
        <taxon>Westerdykella</taxon>
    </lineage>
</organism>
<evidence type="ECO:0000256" key="4">
    <source>
        <dbReference type="ARBA" id="ARBA00023274"/>
    </source>
</evidence>
<feature type="compositionally biased region" description="Low complexity" evidence="5">
    <location>
        <begin position="52"/>
        <end position="79"/>
    </location>
</feature>
<accession>A0A6A6J938</accession>
<keyword evidence="2" id="KW-0689">Ribosomal protein</keyword>
<keyword evidence="3" id="KW-0496">Mitochondrion</keyword>
<dbReference type="GeneID" id="54550336"/>
<evidence type="ECO:0000313" key="7">
    <source>
        <dbReference type="EMBL" id="KAF2272855.1"/>
    </source>
</evidence>
<dbReference type="InterPro" id="IPR007741">
    <property type="entry name" value="Ribosomal_mL43/mS25/NADH_DH"/>
</dbReference>
<protein>
    <recommendedName>
        <fullName evidence="6">Ribosomal protein/NADH dehydrogenase domain-containing protein</fullName>
    </recommendedName>
</protein>
<name>A0A6A6J938_WESOR</name>
<dbReference type="GO" id="GO:0005840">
    <property type="term" value="C:ribosome"/>
    <property type="evidence" value="ECO:0007669"/>
    <property type="project" value="UniProtKB-KW"/>
</dbReference>
<dbReference type="InterPro" id="IPR036249">
    <property type="entry name" value="Thioredoxin-like_sf"/>
</dbReference>
<dbReference type="RefSeq" id="XP_033650394.1">
    <property type="nucleotide sequence ID" value="XM_033797161.1"/>
</dbReference>
<comment type="subcellular location">
    <subcellularLocation>
        <location evidence="1">Mitochondrion</location>
    </subcellularLocation>
</comment>
<sequence>MEFNKHINGGHRGARKFWREMLPRIKYRNPAVSITINRHSDPAGPANLYIYTSSPKSKSTTTASSTSTSTSTSASSSPSVPDTAEPTHTVDIRMVHESEILAQLVSRTNAEELQPTEEEVRELAEMAEFKARSEADRVIVRERFLKERKEQELLRLARGEVGGTQ</sequence>
<dbReference type="EMBL" id="ML986516">
    <property type="protein sequence ID" value="KAF2272855.1"/>
    <property type="molecule type" value="Genomic_DNA"/>
</dbReference>
<feature type="region of interest" description="Disordered" evidence="5">
    <location>
        <begin position="37"/>
        <end position="91"/>
    </location>
</feature>
<evidence type="ECO:0000256" key="3">
    <source>
        <dbReference type="ARBA" id="ARBA00023128"/>
    </source>
</evidence>
<keyword evidence="8" id="KW-1185">Reference proteome</keyword>
<dbReference type="Proteomes" id="UP000800097">
    <property type="component" value="Unassembled WGS sequence"/>
</dbReference>
<dbReference type="InterPro" id="IPR040049">
    <property type="entry name" value="Ribosomal_mS25/mL61"/>
</dbReference>
<evidence type="ECO:0000256" key="1">
    <source>
        <dbReference type="ARBA" id="ARBA00004173"/>
    </source>
</evidence>
<dbReference type="PANTHER" id="PTHR13274">
    <property type="entry name" value="MITOCHONDRIAL RIBOSOMAL PROTEIN S25"/>
    <property type="match status" value="1"/>
</dbReference>
<dbReference type="SUPFAM" id="SSF52833">
    <property type="entry name" value="Thioredoxin-like"/>
    <property type="match status" value="1"/>
</dbReference>
<gene>
    <name evidence="7" type="ORF">EI97DRAFT_425605</name>
</gene>
<proteinExistence type="predicted"/>
<dbReference type="Pfam" id="PF05047">
    <property type="entry name" value="L51_S25_CI-B8"/>
    <property type="match status" value="1"/>
</dbReference>
<dbReference type="SMART" id="SM00916">
    <property type="entry name" value="L51_S25_CI-B8"/>
    <property type="match status" value="1"/>
</dbReference>
<dbReference type="GO" id="GO:0003735">
    <property type="term" value="F:structural constituent of ribosome"/>
    <property type="evidence" value="ECO:0007669"/>
    <property type="project" value="InterPro"/>
</dbReference>
<evidence type="ECO:0000256" key="2">
    <source>
        <dbReference type="ARBA" id="ARBA00022980"/>
    </source>
</evidence>
<reference evidence="7" key="1">
    <citation type="journal article" date="2020" name="Stud. Mycol.">
        <title>101 Dothideomycetes genomes: a test case for predicting lifestyles and emergence of pathogens.</title>
        <authorList>
            <person name="Haridas S."/>
            <person name="Albert R."/>
            <person name="Binder M."/>
            <person name="Bloem J."/>
            <person name="Labutti K."/>
            <person name="Salamov A."/>
            <person name="Andreopoulos B."/>
            <person name="Baker S."/>
            <person name="Barry K."/>
            <person name="Bills G."/>
            <person name="Bluhm B."/>
            <person name="Cannon C."/>
            <person name="Castanera R."/>
            <person name="Culley D."/>
            <person name="Daum C."/>
            <person name="Ezra D."/>
            <person name="Gonzalez J."/>
            <person name="Henrissat B."/>
            <person name="Kuo A."/>
            <person name="Liang C."/>
            <person name="Lipzen A."/>
            <person name="Lutzoni F."/>
            <person name="Magnuson J."/>
            <person name="Mondo S."/>
            <person name="Nolan M."/>
            <person name="Ohm R."/>
            <person name="Pangilinan J."/>
            <person name="Park H.-J."/>
            <person name="Ramirez L."/>
            <person name="Alfaro M."/>
            <person name="Sun H."/>
            <person name="Tritt A."/>
            <person name="Yoshinaga Y."/>
            <person name="Zwiers L.-H."/>
            <person name="Turgeon B."/>
            <person name="Goodwin S."/>
            <person name="Spatafora J."/>
            <person name="Crous P."/>
            <person name="Grigoriev I."/>
        </authorList>
    </citation>
    <scope>NUCLEOTIDE SEQUENCE</scope>
    <source>
        <strain evidence="7">CBS 379.55</strain>
    </source>
</reference>
<dbReference type="OrthoDB" id="1696305at2759"/>
<evidence type="ECO:0000256" key="5">
    <source>
        <dbReference type="SAM" id="MobiDB-lite"/>
    </source>
</evidence>
<dbReference type="GO" id="GO:0005739">
    <property type="term" value="C:mitochondrion"/>
    <property type="evidence" value="ECO:0007669"/>
    <property type="project" value="UniProtKB-SubCell"/>
</dbReference>